<protein>
    <recommendedName>
        <fullName evidence="3">Nitrogen regulatory protein PII</fullName>
    </recommendedName>
</protein>
<dbReference type="HOGENOM" id="CLU_155828_0_0_9"/>
<reference evidence="1 2" key="2">
    <citation type="submission" date="2012-02" db="EMBL/GenBank/DDBJ databases">
        <title>Improved High-Quality Draft sequence of Eubacterium cellulosolvens 6.</title>
        <authorList>
            <consortium name="US DOE Joint Genome Institute"/>
            <person name="Lucas S."/>
            <person name="Han J."/>
            <person name="Lapidus A."/>
            <person name="Cheng J.-F."/>
            <person name="Goodwin L."/>
            <person name="Pitluck S."/>
            <person name="Peters L."/>
            <person name="Mikhailova N."/>
            <person name="Gu W."/>
            <person name="Detter J.C."/>
            <person name="Han C."/>
            <person name="Tapia R."/>
            <person name="Land M."/>
            <person name="Hauser L."/>
            <person name="Kyrpides N."/>
            <person name="Ivanova N."/>
            <person name="Pagani I."/>
            <person name="Johnson E."/>
            <person name="Mukhopadhyay B."/>
            <person name="Anderson I."/>
            <person name="Woyke T."/>
        </authorList>
    </citation>
    <scope>NUCLEOTIDE SEQUENCE [LARGE SCALE GENOMIC DNA]</scope>
    <source>
        <strain evidence="1 2">6</strain>
    </source>
</reference>
<evidence type="ECO:0000313" key="1">
    <source>
        <dbReference type="EMBL" id="EIM57640.1"/>
    </source>
</evidence>
<dbReference type="STRING" id="633697.EubceDRAFT1_1865"/>
<organism evidence="1 2">
    <name type="scientific">Eubacterium cellulosolvens (strain ATCC 43171 / JCM 9499 / 6)</name>
    <name type="common">Cillobacterium cellulosolvens</name>
    <dbReference type="NCBI Taxonomy" id="633697"/>
    <lineage>
        <taxon>Bacteria</taxon>
        <taxon>Bacillati</taxon>
        <taxon>Bacillota</taxon>
        <taxon>Clostridia</taxon>
        <taxon>Eubacteriales</taxon>
        <taxon>Eubacteriaceae</taxon>
        <taxon>Eubacterium</taxon>
    </lineage>
</organism>
<evidence type="ECO:0008006" key="3">
    <source>
        <dbReference type="Google" id="ProtNLM"/>
    </source>
</evidence>
<dbReference type="AlphaFoldDB" id="I5AV17"/>
<dbReference type="eggNOG" id="ENOG50330FP">
    <property type="taxonomic scope" value="Bacteria"/>
</dbReference>
<reference evidence="1 2" key="1">
    <citation type="submission" date="2010-08" db="EMBL/GenBank/DDBJ databases">
        <authorList>
            <consortium name="US DOE Joint Genome Institute (JGI-PGF)"/>
            <person name="Lucas S."/>
            <person name="Copeland A."/>
            <person name="Lapidus A."/>
            <person name="Cheng J.-F."/>
            <person name="Bruce D."/>
            <person name="Goodwin L."/>
            <person name="Pitluck S."/>
            <person name="Land M.L."/>
            <person name="Hauser L."/>
            <person name="Chang Y.-J."/>
            <person name="Anderson I.J."/>
            <person name="Johnson E."/>
            <person name="Mulhopadhyay B."/>
            <person name="Kyrpides N."/>
            <person name="Woyke T.J."/>
        </authorList>
    </citation>
    <scope>NUCLEOTIDE SEQUENCE [LARGE SCALE GENOMIC DNA]</scope>
    <source>
        <strain evidence="1 2">6</strain>
    </source>
</reference>
<name>I5AV17_EUBC6</name>
<keyword evidence="2" id="KW-1185">Reference proteome</keyword>
<gene>
    <name evidence="1" type="ORF">EubceDRAFT1_1865</name>
</gene>
<sequence length="115" mass="12541">MHLLILILTHENVKNRLVREFAEQGIPGCTIIESTGMANVINNDEDAPMFGIIRHIMNGEDEKEPNFTLLLAMPDETIPKAKAIIHDICGDLNVPNAGILLSLPIDAMEGVGGQK</sequence>
<accession>I5AV17</accession>
<dbReference type="Proteomes" id="UP000005753">
    <property type="component" value="Chromosome"/>
</dbReference>
<proteinExistence type="predicted"/>
<evidence type="ECO:0000313" key="2">
    <source>
        <dbReference type="Proteomes" id="UP000005753"/>
    </source>
</evidence>
<dbReference type="OrthoDB" id="9810781at2"/>
<dbReference type="EMBL" id="CM001487">
    <property type="protein sequence ID" value="EIM57640.1"/>
    <property type="molecule type" value="Genomic_DNA"/>
</dbReference>